<evidence type="ECO:0000313" key="2">
    <source>
        <dbReference type="Proteomes" id="UP000074561"/>
    </source>
</evidence>
<protein>
    <submittedName>
        <fullName evidence="1">Uncharacterized protein</fullName>
    </submittedName>
</protein>
<name>A0A127Q4L8_9BURK</name>
<dbReference type="Proteomes" id="UP000074561">
    <property type="component" value="Chromosome"/>
</dbReference>
<organism evidence="1 2">
    <name type="scientific">Collimonas pratensis</name>
    <dbReference type="NCBI Taxonomy" id="279113"/>
    <lineage>
        <taxon>Bacteria</taxon>
        <taxon>Pseudomonadati</taxon>
        <taxon>Pseudomonadota</taxon>
        <taxon>Betaproteobacteria</taxon>
        <taxon>Burkholderiales</taxon>
        <taxon>Oxalobacteraceae</taxon>
        <taxon>Collimonas</taxon>
    </lineage>
</organism>
<dbReference type="RefSeq" id="WP_061940501.1">
    <property type="nucleotide sequence ID" value="NZ_CP013234.1"/>
</dbReference>
<dbReference type="EMBL" id="CP013234">
    <property type="protein sequence ID" value="AMP04961.1"/>
    <property type="molecule type" value="Genomic_DNA"/>
</dbReference>
<dbReference type="KEGG" id="cpra:CPter91_2609"/>
<evidence type="ECO:0000313" key="1">
    <source>
        <dbReference type="EMBL" id="AMP04961.1"/>
    </source>
</evidence>
<gene>
    <name evidence="1" type="ORF">CPter91_2609</name>
</gene>
<dbReference type="AlphaFoldDB" id="A0A127Q4L8"/>
<dbReference type="STRING" id="279113.CPter91_2609"/>
<reference evidence="1 2" key="1">
    <citation type="submission" date="2015-11" db="EMBL/GenBank/DDBJ databases">
        <title>Exploring the genomic traits of fungus-feeding bacterial genus Collimonas.</title>
        <authorList>
            <person name="Song C."/>
            <person name="Schmidt R."/>
            <person name="de Jager V."/>
            <person name="Krzyzanowska D."/>
            <person name="Jongedijk E."/>
            <person name="Cankar K."/>
            <person name="Beekwilder J."/>
            <person name="van Veen A."/>
            <person name="de Boer W."/>
            <person name="van Veen J.A."/>
            <person name="Garbeva P."/>
        </authorList>
    </citation>
    <scope>NUCLEOTIDE SEQUENCE [LARGE SCALE GENOMIC DNA]</scope>
    <source>
        <strain evidence="1 2">Ter91</strain>
    </source>
</reference>
<proteinExistence type="predicted"/>
<sequence>MFTPHAIEAYELRPQAAVAPSFRAHTVAYRHTETPFVAADVSLADASAALAQRVGEEARLYATNSGPVDDYVVTSTVLSQFLADNSPHAEQFRAGIGATYGRIPDWITNAYECTGWGFILRYVMQKARLTGPRRLLLQIVDTDIHNFGYWIGTSRWGKSGFGICTLLIEVTPGADDMLTLGSASQAHALVQMGRGLRSFSESRPGVSIALPFFPEMSRRALFKCFDTSLAHGDHYQRFGHSFGSDPWLSVLTELDSGALKPGQDCIVSSLALNGYFSIAQVALAPQLRHALEGKS</sequence>
<dbReference type="PATRIC" id="fig|279113.9.peg.2575"/>
<accession>A0A127Q4L8</accession>